<keyword evidence="11" id="KW-1185">Reference proteome</keyword>
<dbReference type="InterPro" id="IPR014718">
    <property type="entry name" value="GH-type_carb-bd"/>
</dbReference>
<dbReference type="SUPFAM" id="SSF51445">
    <property type="entry name" value="(Trans)glycosidases"/>
    <property type="match status" value="1"/>
</dbReference>
<sequence length="620" mass="68098">MISFLQRALLIAAFTLAGYSIHAQVARFTIKSPDNKISATFFNSNGALYYKVQFKGQAVIEPSAMGLVVDSSVYAKCKPIHPSKIALIRNTFAWRGVHSLAQHHANSSTIKIMSDDKSKADWAVDVQVFNNGVAFRYNIPHNGVAEVSRELTEFTVPAQSAVWWQGDIHNYEGEYTRSQPSAIKKGQPIGMPLTLVLPNNFGYAAVTEAGINNFAGAHLVAGGFNSFYTALEGNVKLSGSTKTPWRVISIGQNLNELVNADIVASLSDKPDAILFPQGFNTPWIKPGKSVWSWMTANRAVTPENMRKFSDLAAQCGIPYNLVDDGWGKWREPGKDQWQILKDLVDYSAAKNVKIWVWAAYPDNNGLPGLRDSVYLKTFLTKCHEMGVAGVKIDFMSSESQNVMAFYERACREAARLKLMIDFHGAGKPSGQSRTWPNELTREAVRGLEYSDDTDWPTHNTIIPFTRYLAGPGDYTPLSTAKFVSNTTLAHQVATVVTFTSPFLCLGVDPADLLKSEALPFVRAIPSVWDETIVLQPSAIGEVCVMARRSGTKWFLAVINNKQAKDITVPLSFLGDKTYSCKSLGNTTLSGKINGGGRPTNKMIKVALKSGDGMVAIFEPM</sequence>
<organism evidence="10 11">
    <name type="scientific">Mucilaginibacter terrenus</name>
    <dbReference type="NCBI Taxonomy" id="2482727"/>
    <lineage>
        <taxon>Bacteria</taxon>
        <taxon>Pseudomonadati</taxon>
        <taxon>Bacteroidota</taxon>
        <taxon>Sphingobacteriia</taxon>
        <taxon>Sphingobacteriales</taxon>
        <taxon>Sphingobacteriaceae</taxon>
        <taxon>Mucilaginibacter</taxon>
    </lineage>
</organism>
<evidence type="ECO:0000256" key="1">
    <source>
        <dbReference type="ARBA" id="ARBA00001913"/>
    </source>
</evidence>
<gene>
    <name evidence="10" type="ORF">DYU05_00310</name>
</gene>
<evidence type="ECO:0000259" key="9">
    <source>
        <dbReference type="Pfam" id="PF14509"/>
    </source>
</evidence>
<keyword evidence="5" id="KW-0326">Glycosidase</keyword>
<protein>
    <recommendedName>
        <fullName evidence="12">Glycoside hydrolase family 97 protein</fullName>
    </recommendedName>
</protein>
<proteinExistence type="predicted"/>
<feature type="domain" description="Glycosyl-hydrolase 97 C-terminal oligomerisation" evidence="9">
    <location>
        <begin position="527"/>
        <end position="586"/>
    </location>
</feature>
<dbReference type="InterPro" id="IPR052720">
    <property type="entry name" value="Glycosyl_hydrolase_97"/>
</dbReference>
<dbReference type="Gene3D" id="3.20.20.70">
    <property type="entry name" value="Aldolase class I"/>
    <property type="match status" value="1"/>
</dbReference>
<dbReference type="OrthoDB" id="57532at2"/>
<evidence type="ECO:0000313" key="11">
    <source>
        <dbReference type="Proteomes" id="UP000260823"/>
    </source>
</evidence>
<feature type="domain" description="Glycosyl-hydrolase 97 N-terminal" evidence="8">
    <location>
        <begin position="30"/>
        <end position="267"/>
    </location>
</feature>
<evidence type="ECO:0000256" key="3">
    <source>
        <dbReference type="ARBA" id="ARBA00022801"/>
    </source>
</evidence>
<keyword evidence="6" id="KW-0732">Signal</keyword>
<feature type="domain" description="Glycosyl-hydrolase 97 catalytic" evidence="7">
    <location>
        <begin position="295"/>
        <end position="444"/>
    </location>
</feature>
<comment type="caution">
    <text evidence="10">The sequence shown here is derived from an EMBL/GenBank/DDBJ whole genome shotgun (WGS) entry which is preliminary data.</text>
</comment>
<dbReference type="Proteomes" id="UP000260823">
    <property type="component" value="Unassembled WGS sequence"/>
</dbReference>
<feature type="signal peptide" evidence="6">
    <location>
        <begin position="1"/>
        <end position="23"/>
    </location>
</feature>
<evidence type="ECO:0008006" key="12">
    <source>
        <dbReference type="Google" id="ProtNLM"/>
    </source>
</evidence>
<comment type="cofactor">
    <cofactor evidence="1">
        <name>Ca(2+)</name>
        <dbReference type="ChEBI" id="CHEBI:29108"/>
    </cofactor>
</comment>
<dbReference type="AlphaFoldDB" id="A0A3E2NSX8"/>
<dbReference type="InterPro" id="IPR013785">
    <property type="entry name" value="Aldolase_TIM"/>
</dbReference>
<reference evidence="10 11" key="1">
    <citation type="submission" date="2018-08" db="EMBL/GenBank/DDBJ databases">
        <title>Mucilaginibacter terrae sp. nov., isolated from manganese diggings.</title>
        <authorList>
            <person name="Huang Y."/>
            <person name="Zhou Z."/>
        </authorList>
    </citation>
    <scope>NUCLEOTIDE SEQUENCE [LARGE SCALE GENOMIC DNA]</scope>
    <source>
        <strain evidence="10 11">ZH6</strain>
    </source>
</reference>
<dbReference type="InterPro" id="IPR017853">
    <property type="entry name" value="GH"/>
</dbReference>
<dbReference type="EMBL" id="QWDE01000001">
    <property type="protein sequence ID" value="RFZ84116.1"/>
    <property type="molecule type" value="Genomic_DNA"/>
</dbReference>
<feature type="chain" id="PRO_5017771809" description="Glycoside hydrolase family 97 protein" evidence="6">
    <location>
        <begin position="24"/>
        <end position="620"/>
    </location>
</feature>
<evidence type="ECO:0000256" key="2">
    <source>
        <dbReference type="ARBA" id="ARBA00011245"/>
    </source>
</evidence>
<dbReference type="InterPro" id="IPR013780">
    <property type="entry name" value="Glyco_hydro_b"/>
</dbReference>
<evidence type="ECO:0000259" key="7">
    <source>
        <dbReference type="Pfam" id="PF10566"/>
    </source>
</evidence>
<evidence type="ECO:0000256" key="6">
    <source>
        <dbReference type="SAM" id="SignalP"/>
    </source>
</evidence>
<dbReference type="InterPro" id="IPR029486">
    <property type="entry name" value="GH97_N"/>
</dbReference>
<evidence type="ECO:0000256" key="4">
    <source>
        <dbReference type="ARBA" id="ARBA00022837"/>
    </source>
</evidence>
<dbReference type="Pfam" id="PF14508">
    <property type="entry name" value="GH97_N"/>
    <property type="match status" value="1"/>
</dbReference>
<dbReference type="RefSeq" id="WP_117381006.1">
    <property type="nucleotide sequence ID" value="NZ_QWDE01000001.1"/>
</dbReference>
<dbReference type="Gene3D" id="2.60.40.1180">
    <property type="entry name" value="Golgi alpha-mannosidase II"/>
    <property type="match status" value="1"/>
</dbReference>
<comment type="subunit">
    <text evidence="2">Monomer.</text>
</comment>
<dbReference type="Pfam" id="PF14509">
    <property type="entry name" value="GH97_C"/>
    <property type="match status" value="1"/>
</dbReference>
<dbReference type="Pfam" id="PF10566">
    <property type="entry name" value="Glyco_hydro_97"/>
    <property type="match status" value="1"/>
</dbReference>
<evidence type="ECO:0000256" key="5">
    <source>
        <dbReference type="ARBA" id="ARBA00023295"/>
    </source>
</evidence>
<evidence type="ECO:0000313" key="10">
    <source>
        <dbReference type="EMBL" id="RFZ84116.1"/>
    </source>
</evidence>
<accession>A0A3E2NSX8</accession>
<dbReference type="InterPro" id="IPR019563">
    <property type="entry name" value="GH97_catalytic"/>
</dbReference>
<keyword evidence="3" id="KW-0378">Hydrolase</keyword>
<keyword evidence="4" id="KW-0106">Calcium</keyword>
<dbReference type="GO" id="GO:0030246">
    <property type="term" value="F:carbohydrate binding"/>
    <property type="evidence" value="ECO:0007669"/>
    <property type="project" value="InterPro"/>
</dbReference>
<evidence type="ECO:0000259" key="8">
    <source>
        <dbReference type="Pfam" id="PF14508"/>
    </source>
</evidence>
<name>A0A3E2NSX8_9SPHI</name>
<dbReference type="GO" id="GO:0016798">
    <property type="term" value="F:hydrolase activity, acting on glycosyl bonds"/>
    <property type="evidence" value="ECO:0007669"/>
    <property type="project" value="UniProtKB-KW"/>
</dbReference>
<dbReference type="InterPro" id="IPR029483">
    <property type="entry name" value="GH97_C"/>
</dbReference>
<dbReference type="PANTHER" id="PTHR35803:SF2">
    <property type="entry name" value="RETAINING ALPHA-GALACTOSIDASE"/>
    <property type="match status" value="1"/>
</dbReference>
<dbReference type="Gene3D" id="2.70.98.10">
    <property type="match status" value="1"/>
</dbReference>
<dbReference type="PANTHER" id="PTHR35803">
    <property type="entry name" value="GLUCAN 1,4-ALPHA-GLUCOSIDASE SUSB-RELATED"/>
    <property type="match status" value="1"/>
</dbReference>